<reference evidence="1 2" key="1">
    <citation type="journal article" date="2020" name="Nature">
        <title>Six reference-quality genomes reveal evolution of bat adaptations.</title>
        <authorList>
            <person name="Jebb D."/>
            <person name="Huang Z."/>
            <person name="Pippel M."/>
            <person name="Hughes G.M."/>
            <person name="Lavrichenko K."/>
            <person name="Devanna P."/>
            <person name="Winkler S."/>
            <person name="Jermiin L.S."/>
            <person name="Skirmuntt E.C."/>
            <person name="Katzourakis A."/>
            <person name="Burkitt-Gray L."/>
            <person name="Ray D.A."/>
            <person name="Sullivan K.A.M."/>
            <person name="Roscito J.G."/>
            <person name="Kirilenko B.M."/>
            <person name="Davalos L.M."/>
            <person name="Corthals A.P."/>
            <person name="Power M.L."/>
            <person name="Jones G."/>
            <person name="Ransome R.D."/>
            <person name="Dechmann D.K.N."/>
            <person name="Locatelli A.G."/>
            <person name="Puechmaille S.J."/>
            <person name="Fedrigo O."/>
            <person name="Jarvis E.D."/>
            <person name="Hiller M."/>
            <person name="Vernes S.C."/>
            <person name="Myers E.W."/>
            <person name="Teeling E.C."/>
        </authorList>
    </citation>
    <scope>NUCLEOTIDE SEQUENCE [LARGE SCALE GENOMIC DNA]</scope>
    <source>
        <strain evidence="1">Bat1K_MPI-CBG_1</strain>
    </source>
</reference>
<sequence length="124" mass="13953">MGSLIKKINHIFSFLKTKSMHCILRLPPPYILYLKIDIMDNIKLTSTSTPLLASNFGFLLALISHTVPYLQSQLDSHKFILLCSILKNDFTLSFFLHSNILCLSGFMTQGYITLISGMPLGSQI</sequence>
<name>A0A834B6Q0_9CHIR</name>
<dbReference type="EMBL" id="JABVXQ010000002">
    <property type="protein sequence ID" value="KAF6125244.1"/>
    <property type="molecule type" value="Genomic_DNA"/>
</dbReference>
<dbReference type="Proteomes" id="UP000664940">
    <property type="component" value="Unassembled WGS sequence"/>
</dbReference>
<evidence type="ECO:0000313" key="1">
    <source>
        <dbReference type="EMBL" id="KAF6125244.1"/>
    </source>
</evidence>
<proteinExistence type="predicted"/>
<accession>A0A834B6Q0</accession>
<evidence type="ECO:0000313" key="2">
    <source>
        <dbReference type="Proteomes" id="UP000664940"/>
    </source>
</evidence>
<organism evidence="1 2">
    <name type="scientific">Phyllostomus discolor</name>
    <name type="common">pale spear-nosed bat</name>
    <dbReference type="NCBI Taxonomy" id="89673"/>
    <lineage>
        <taxon>Eukaryota</taxon>
        <taxon>Metazoa</taxon>
        <taxon>Chordata</taxon>
        <taxon>Craniata</taxon>
        <taxon>Vertebrata</taxon>
        <taxon>Euteleostomi</taxon>
        <taxon>Mammalia</taxon>
        <taxon>Eutheria</taxon>
        <taxon>Laurasiatheria</taxon>
        <taxon>Chiroptera</taxon>
        <taxon>Yangochiroptera</taxon>
        <taxon>Phyllostomidae</taxon>
        <taxon>Phyllostominae</taxon>
        <taxon>Phyllostomus</taxon>
    </lineage>
</organism>
<gene>
    <name evidence="1" type="ORF">HJG60_009764</name>
</gene>
<dbReference type="AlphaFoldDB" id="A0A834B6Q0"/>
<protein>
    <submittedName>
        <fullName evidence="1">Uncharacterized protein</fullName>
    </submittedName>
</protein>
<comment type="caution">
    <text evidence="1">The sequence shown here is derived from an EMBL/GenBank/DDBJ whole genome shotgun (WGS) entry which is preliminary data.</text>
</comment>